<evidence type="ECO:0000256" key="2">
    <source>
        <dbReference type="ARBA" id="ARBA00022737"/>
    </source>
</evidence>
<keyword evidence="4" id="KW-0804">Transcription</keyword>
<evidence type="ECO:0000256" key="4">
    <source>
        <dbReference type="ARBA" id="ARBA00023163"/>
    </source>
</evidence>
<name>A0ABD1QXW5_9LAMI</name>
<organism evidence="8 9">
    <name type="scientific">Abeliophyllum distichum</name>
    <dbReference type="NCBI Taxonomy" id="126358"/>
    <lineage>
        <taxon>Eukaryota</taxon>
        <taxon>Viridiplantae</taxon>
        <taxon>Streptophyta</taxon>
        <taxon>Embryophyta</taxon>
        <taxon>Tracheophyta</taxon>
        <taxon>Spermatophyta</taxon>
        <taxon>Magnoliopsida</taxon>
        <taxon>eudicotyledons</taxon>
        <taxon>Gunneridae</taxon>
        <taxon>Pentapetalae</taxon>
        <taxon>asterids</taxon>
        <taxon>lamiids</taxon>
        <taxon>Lamiales</taxon>
        <taxon>Oleaceae</taxon>
        <taxon>Forsythieae</taxon>
        <taxon>Abeliophyllum</taxon>
    </lineage>
</organism>
<dbReference type="PANTHER" id="PTHR43572:SF13">
    <property type="entry name" value="PROTEIN SUPPRESSOR OF MAX2 1"/>
    <property type="match status" value="1"/>
</dbReference>
<dbReference type="Pfam" id="PF07724">
    <property type="entry name" value="AAA_2"/>
    <property type="match status" value="1"/>
</dbReference>
<dbReference type="InterPro" id="IPR036628">
    <property type="entry name" value="Clp_N_dom_sf"/>
</dbReference>
<proteinExistence type="inferred from homology"/>
<reference evidence="9" key="1">
    <citation type="submission" date="2024-07" db="EMBL/GenBank/DDBJ databases">
        <title>Two chromosome-level genome assemblies of Korean endemic species Abeliophyllum distichum and Forsythia ovata (Oleaceae).</title>
        <authorList>
            <person name="Jang H."/>
        </authorList>
    </citation>
    <scope>NUCLEOTIDE SEQUENCE [LARGE SCALE GENOMIC DNA]</scope>
</reference>
<dbReference type="Pfam" id="PF23569">
    <property type="entry name" value="NBD_SMAX1"/>
    <property type="match status" value="1"/>
</dbReference>
<keyword evidence="8" id="KW-0378">Hydrolase</keyword>
<dbReference type="Pfam" id="PF02861">
    <property type="entry name" value="Clp_N"/>
    <property type="match status" value="1"/>
</dbReference>
<dbReference type="InterPro" id="IPR058680">
    <property type="entry name" value="NBD_SMAX1-like"/>
</dbReference>
<feature type="compositionally biased region" description="Polar residues" evidence="6">
    <location>
        <begin position="602"/>
        <end position="617"/>
    </location>
</feature>
<dbReference type="SUPFAM" id="SSF81923">
    <property type="entry name" value="Double Clp-N motif"/>
    <property type="match status" value="1"/>
</dbReference>
<gene>
    <name evidence="8" type="ORF">Adt_33969</name>
</gene>
<dbReference type="InterPro" id="IPR003959">
    <property type="entry name" value="ATPase_AAA_core"/>
</dbReference>
<evidence type="ECO:0000259" key="7">
    <source>
        <dbReference type="PROSITE" id="PS51903"/>
    </source>
</evidence>
<comment type="similarity">
    <text evidence="1">Belongs to the ClpA/ClpB family.</text>
</comment>
<comment type="caution">
    <text evidence="8">The sequence shown here is derived from an EMBL/GenBank/DDBJ whole genome shotgun (WGS) entry which is preliminary data.</text>
</comment>
<accession>A0ABD1QXW5</accession>
<dbReference type="AlphaFoldDB" id="A0ABD1QXW5"/>
<keyword evidence="3" id="KW-0805">Transcription regulation</keyword>
<dbReference type="InterPro" id="IPR004176">
    <property type="entry name" value="Clp_R_N"/>
</dbReference>
<dbReference type="SUPFAM" id="SSF52540">
    <property type="entry name" value="P-loop containing nucleoside triphosphate hydrolases"/>
    <property type="match status" value="1"/>
</dbReference>
<keyword evidence="9" id="KW-1185">Reference proteome</keyword>
<evidence type="ECO:0000256" key="5">
    <source>
        <dbReference type="PROSITE-ProRule" id="PRU01251"/>
    </source>
</evidence>
<evidence type="ECO:0000256" key="1">
    <source>
        <dbReference type="ARBA" id="ARBA00008675"/>
    </source>
</evidence>
<evidence type="ECO:0000256" key="3">
    <source>
        <dbReference type="ARBA" id="ARBA00023015"/>
    </source>
</evidence>
<evidence type="ECO:0000256" key="6">
    <source>
        <dbReference type="SAM" id="MobiDB-lite"/>
    </source>
</evidence>
<keyword evidence="2 5" id="KW-0677">Repeat</keyword>
<sequence>MRAGLSTIQQTLTSEAASVLNHSIAEAGRRNHGQTTPLHVAATLLSSPSGFLRQACIRSHPNSSHPLQCRALELCFSVALERLPTAQNMAPGMEPPISNALMAALKRAQAHQRRGCPEQQQQPLLAVKVELEQLIISILDDPSVSRVMREASFSSPAVKATIEQSLNSNAHANHHAGARNVNLGGTFGGISPLMLSTATQLSTPPTATPSTVVPLTNRNIYLNPRLQQGGTGQMGNQRSEEVKKVLDILVRTKKRNPVLVGDSEPEAVMKELFRKIESKELGAEGPLKNVQVISIEKEFLYDKNQIPSKIKELDRVIESRIASGGVILDLGDLKWLVEQPMSFGGAQQQQQQVVSDIGRAAVVEMGKLLARFAGDGTNDNNLWLIGTATCETYLRCQVYHSTMENDWDLQAVPITSRSPLLGIFPRVGTERILSNPVENLNPLKSVPTPPPALTRRVSESLDPAERTSFCPQCSDNYEKELAKLVAIEKSLLEAKQEDNRPSLPLWLKNAKLQSSDAKTTDQSEGKYQEVLSKQKTQELQKKWRETCLHLHPNYHHKIHSDRTAPPALSMPSLCNPNLFVRPPFQPKLQATKPLGEVLQLNTNPLTSQPQGRISSIPGSPVRTDLVLGPKGTENTPEKATEDGVKDLLGCISSEPQTKVLDKFANALDADTYKKLLKGLREKAWWQAEAATAVASAITRCRLGNGRCRGAGSRGDTWLLFTGPDRVGKKKMASVLAEQICGTIPVIICLGSRRGDEESDMNFRGKTAIDRIAEAVRHNPFSVIMLEDIDEADMILRGSVKRAIERGRLTDSHGREISLGNAIFILTGDWSTTNPEAMRDGHVVDGKKLASIASRDWQLGLIVREKNAKRRANWLQNEDRPIKPRRELGSGLSLDLNLAVDTEEDRTDGSHNSSDLTIDHEDELGLVSRQFTITSVPHELASIVDESIVFKPVDSSVVRREIKKMISEKFSMVVGDNLPIEIEDDVLEKILGGLWHDQTSLEQWIENVLAPSFNQLKPRLPSIESRSLVVRLVVESDSSERRNGDWLPSRITVEG</sequence>
<evidence type="ECO:0000313" key="8">
    <source>
        <dbReference type="EMBL" id="KAL2481003.1"/>
    </source>
</evidence>
<feature type="domain" description="Clp R" evidence="7">
    <location>
        <begin position="8"/>
        <end position="169"/>
    </location>
</feature>
<dbReference type="InterPro" id="IPR027417">
    <property type="entry name" value="P-loop_NTPase"/>
</dbReference>
<dbReference type="Gene3D" id="3.40.50.300">
    <property type="entry name" value="P-loop containing nucleotide triphosphate hydrolases"/>
    <property type="match status" value="2"/>
</dbReference>
<dbReference type="FunFam" id="1.10.1780.10:FF:000005">
    <property type="entry name" value="protein SUPPRESSOR OF MAX2 1"/>
    <property type="match status" value="1"/>
</dbReference>
<dbReference type="Gene3D" id="1.10.1780.10">
    <property type="entry name" value="Clp, N-terminal domain"/>
    <property type="match status" value="1"/>
</dbReference>
<dbReference type="Pfam" id="PF26587">
    <property type="entry name" value="AAA_lid_SMAX1"/>
    <property type="match status" value="1"/>
</dbReference>
<dbReference type="PROSITE" id="PS51903">
    <property type="entry name" value="CLP_R"/>
    <property type="match status" value="1"/>
</dbReference>
<protein>
    <submittedName>
        <fullName evidence="8">Double Clp-N motif-containing P-loop nucleoside triphosphate hydrolase superfamily protein</fullName>
    </submittedName>
</protein>
<evidence type="ECO:0000313" key="9">
    <source>
        <dbReference type="Proteomes" id="UP001604336"/>
    </source>
</evidence>
<feature type="region of interest" description="Disordered" evidence="6">
    <location>
        <begin position="602"/>
        <end position="622"/>
    </location>
</feature>
<dbReference type="PANTHER" id="PTHR43572">
    <property type="entry name" value="CHAPERONE PROTEIN CLPD, CHLOROPLASTIC"/>
    <property type="match status" value="1"/>
</dbReference>
<dbReference type="GO" id="GO:0016787">
    <property type="term" value="F:hydrolase activity"/>
    <property type="evidence" value="ECO:0007669"/>
    <property type="project" value="UniProtKB-KW"/>
</dbReference>
<dbReference type="EMBL" id="JBFOLK010000010">
    <property type="protein sequence ID" value="KAL2481003.1"/>
    <property type="molecule type" value="Genomic_DNA"/>
</dbReference>
<dbReference type="InterPro" id="IPR051650">
    <property type="entry name" value="SL_signaling_regulator"/>
</dbReference>
<dbReference type="Proteomes" id="UP001604336">
    <property type="component" value="Unassembled WGS sequence"/>
</dbReference>
<dbReference type="InterPro" id="IPR058954">
    <property type="entry name" value="AAA_lid_SMAX1"/>
</dbReference>